<evidence type="ECO:0000259" key="2">
    <source>
        <dbReference type="Pfam" id="PF07971"/>
    </source>
</evidence>
<dbReference type="GO" id="GO:0005829">
    <property type="term" value="C:cytosol"/>
    <property type="evidence" value="ECO:0007669"/>
    <property type="project" value="TreeGrafter"/>
</dbReference>
<feature type="domain" description="Glycosyl hydrolase family 92" evidence="2">
    <location>
        <begin position="265"/>
        <end position="722"/>
    </location>
</feature>
<dbReference type="InterPro" id="IPR008928">
    <property type="entry name" value="6-hairpin_glycosidase_sf"/>
</dbReference>
<keyword evidence="5" id="KW-1185">Reference proteome</keyword>
<dbReference type="SUPFAM" id="SSF48208">
    <property type="entry name" value="Six-hairpin glycosidases"/>
    <property type="match status" value="1"/>
</dbReference>
<dbReference type="AlphaFoldDB" id="A0A5C5YRD9"/>
<feature type="signal peptide" evidence="1">
    <location>
        <begin position="1"/>
        <end position="21"/>
    </location>
</feature>
<dbReference type="InterPro" id="IPR012939">
    <property type="entry name" value="Glyco_hydro_92"/>
</dbReference>
<dbReference type="GO" id="GO:0030246">
    <property type="term" value="F:carbohydrate binding"/>
    <property type="evidence" value="ECO:0007669"/>
    <property type="project" value="InterPro"/>
</dbReference>
<reference evidence="4 5" key="1">
    <citation type="submission" date="2019-02" db="EMBL/GenBank/DDBJ databases">
        <title>Deep-cultivation of Planctomycetes and their phenomic and genomic characterization uncovers novel biology.</title>
        <authorList>
            <person name="Wiegand S."/>
            <person name="Jogler M."/>
            <person name="Boedeker C."/>
            <person name="Pinto D."/>
            <person name="Vollmers J."/>
            <person name="Rivas-Marin E."/>
            <person name="Kohn T."/>
            <person name="Peeters S.H."/>
            <person name="Heuer A."/>
            <person name="Rast P."/>
            <person name="Oberbeckmann S."/>
            <person name="Bunk B."/>
            <person name="Jeske O."/>
            <person name="Meyerdierks A."/>
            <person name="Storesund J.E."/>
            <person name="Kallscheuer N."/>
            <person name="Luecker S."/>
            <person name="Lage O.M."/>
            <person name="Pohl T."/>
            <person name="Merkel B.J."/>
            <person name="Hornburger P."/>
            <person name="Mueller R.-W."/>
            <person name="Bruemmer F."/>
            <person name="Labrenz M."/>
            <person name="Spormann A.M."/>
            <person name="Op Den Camp H."/>
            <person name="Overmann J."/>
            <person name="Amann R."/>
            <person name="Jetten M.S.M."/>
            <person name="Mascher T."/>
            <person name="Medema M.H."/>
            <person name="Devos D.P."/>
            <person name="Kaster A.-K."/>
            <person name="Ovreas L."/>
            <person name="Rohde M."/>
            <person name="Galperin M.Y."/>
            <person name="Jogler C."/>
        </authorList>
    </citation>
    <scope>NUCLEOTIDE SEQUENCE [LARGE SCALE GENOMIC DNA]</scope>
    <source>
        <strain evidence="4 5">Pla123a</strain>
    </source>
</reference>
<dbReference type="Gene3D" id="3.30.2080.10">
    <property type="entry name" value="GH92 mannosidase domain"/>
    <property type="match status" value="1"/>
</dbReference>
<dbReference type="Gene3D" id="1.20.1050.60">
    <property type="entry name" value="alpha-1,2-mannosidase"/>
    <property type="match status" value="1"/>
</dbReference>
<feature type="chain" id="PRO_5022938421" evidence="1">
    <location>
        <begin position="22"/>
        <end position="728"/>
    </location>
</feature>
<dbReference type="Proteomes" id="UP000318478">
    <property type="component" value="Unassembled WGS sequence"/>
</dbReference>
<evidence type="ECO:0000256" key="1">
    <source>
        <dbReference type="SAM" id="SignalP"/>
    </source>
</evidence>
<proteinExistence type="predicted"/>
<dbReference type="NCBIfam" id="TIGR01180">
    <property type="entry name" value="aman2_put"/>
    <property type="match status" value="1"/>
</dbReference>
<dbReference type="Pfam" id="PF07971">
    <property type="entry name" value="Glyco_hydro_92"/>
    <property type="match status" value="1"/>
</dbReference>
<accession>A0A5C5YRD9</accession>
<dbReference type="Pfam" id="PF17678">
    <property type="entry name" value="Glyco_hydro_92N"/>
    <property type="match status" value="1"/>
</dbReference>
<dbReference type="Gene3D" id="2.70.98.10">
    <property type="match status" value="1"/>
</dbReference>
<dbReference type="PANTHER" id="PTHR12143:SF43">
    <property type="entry name" value="PUTATIVE-RELATED"/>
    <property type="match status" value="1"/>
</dbReference>
<dbReference type="GO" id="GO:0006516">
    <property type="term" value="P:glycoprotein catabolic process"/>
    <property type="evidence" value="ECO:0007669"/>
    <property type="project" value="TreeGrafter"/>
</dbReference>
<evidence type="ECO:0000259" key="3">
    <source>
        <dbReference type="Pfam" id="PF17678"/>
    </source>
</evidence>
<dbReference type="OrthoDB" id="9804511at2"/>
<protein>
    <submittedName>
        <fullName evidence="4">Glycosyl hydrolase family 92</fullName>
    </submittedName>
</protein>
<dbReference type="InterPro" id="IPR041371">
    <property type="entry name" value="GH92_N"/>
</dbReference>
<dbReference type="RefSeq" id="WP_146586522.1">
    <property type="nucleotide sequence ID" value="NZ_SJPO01000004.1"/>
</dbReference>
<dbReference type="InterPro" id="IPR014718">
    <property type="entry name" value="GH-type_carb-bd"/>
</dbReference>
<dbReference type="GO" id="GO:0000224">
    <property type="term" value="F:peptide-N4-(N-acetyl-beta-glucosaminyl)asparagine amidase activity"/>
    <property type="evidence" value="ECO:0007669"/>
    <property type="project" value="TreeGrafter"/>
</dbReference>
<name>A0A5C5YRD9_9BACT</name>
<keyword evidence="4" id="KW-0378">Hydrolase</keyword>
<dbReference type="PANTHER" id="PTHR12143">
    <property type="entry name" value="PEPTIDE N-GLYCANASE PNGASE -RELATED"/>
    <property type="match status" value="1"/>
</dbReference>
<feature type="domain" description="Glycosyl hydrolase family 92 N-terminal" evidence="3">
    <location>
        <begin position="28"/>
        <end position="259"/>
    </location>
</feature>
<evidence type="ECO:0000313" key="5">
    <source>
        <dbReference type="Proteomes" id="UP000318478"/>
    </source>
</evidence>
<sequence length="728" mass="81994" precursor="true">MNAARVLAVLTSLALCAAAGAQQRPVDLVDPFLGTAPLTDPADIGFEPPYRVWAGLTFPGASRPNAMVQLSPMTEYRSGAGYEYEDERILAFTHTNKGHWNLCYLPVLPVTGEIDTRREGRGGPRGELLGSRFRHEEESASPGYYRVRLDDYGVDAELTSTLRCGLHRYRYPAGQEAKIVFDIARSNERVRDFELEQDGFHAVSGFQQANEKVYFYATVSRDIEEFETIDLGRGRWGRPLKVLRLAAGDEPVELRIGLSFVSVENARRNLEAELDGRSFDEVRREATDEWSTLLSKAEVAGGTPRQRGLYYSCLYRSFLWPALRSDANGEFTDAQGRVVRKEFRYYTKPSLWDDYRNKLVLLAMLSPDVTADVISSLVDRGEIEGYMPTFFHGDHAAPYIAGCYLRGVRGYDVHAAYQLLKKNATVPGRGGRPHLREYDERGYIATPPVDRPEVETKAKAGVTKTLEYAYDDYAVGLLARELGDGATRLQMEDRVKNYANVFDPATGLMRGRLDDGQFVTPFDPEQPYYEYMYREANAWQSTFFAPHDTAGLVELFGGKQACEAQLDRLFTIPWNPRHIARNVSCFLGQYCHGNQPDHGFPYVYYWVDRQEKCQAVLNTLMDRFYGMAGGHALCGMDDAGEMSSWYVMNAIGLYSYSPADPEYVVTVPLFDEVKLTLPNNTVTIKRRGAGEKIRRVTLDGTPLDGWIVTHDDLTRAGELVIEAEATRN</sequence>
<keyword evidence="1" id="KW-0732">Signal</keyword>
<dbReference type="GO" id="GO:0005975">
    <property type="term" value="P:carbohydrate metabolic process"/>
    <property type="evidence" value="ECO:0007669"/>
    <property type="project" value="InterPro"/>
</dbReference>
<dbReference type="EMBL" id="SJPO01000004">
    <property type="protein sequence ID" value="TWT77408.1"/>
    <property type="molecule type" value="Genomic_DNA"/>
</dbReference>
<dbReference type="InterPro" id="IPR050883">
    <property type="entry name" value="PNGase"/>
</dbReference>
<dbReference type="Gene3D" id="1.20.1610.10">
    <property type="entry name" value="alpha-1,2-mannosidases domains"/>
    <property type="match status" value="1"/>
</dbReference>
<dbReference type="InterPro" id="IPR005887">
    <property type="entry name" value="GH92_a_mannosidase_put"/>
</dbReference>
<comment type="caution">
    <text evidence="4">The sequence shown here is derived from an EMBL/GenBank/DDBJ whole genome shotgun (WGS) entry which is preliminary data.</text>
</comment>
<evidence type="ECO:0000313" key="4">
    <source>
        <dbReference type="EMBL" id="TWT77408.1"/>
    </source>
</evidence>
<gene>
    <name evidence="4" type="ORF">Pla123a_20690</name>
</gene>
<organism evidence="4 5">
    <name type="scientific">Posidoniimonas polymericola</name>
    <dbReference type="NCBI Taxonomy" id="2528002"/>
    <lineage>
        <taxon>Bacteria</taxon>
        <taxon>Pseudomonadati</taxon>
        <taxon>Planctomycetota</taxon>
        <taxon>Planctomycetia</taxon>
        <taxon>Pirellulales</taxon>
        <taxon>Lacipirellulaceae</taxon>
        <taxon>Posidoniimonas</taxon>
    </lineage>
</organism>